<keyword evidence="2" id="KW-1185">Reference proteome</keyword>
<protein>
    <submittedName>
        <fullName evidence="3">Uncharacterized protein</fullName>
    </submittedName>
</protein>
<evidence type="ECO:0000313" key="2">
    <source>
        <dbReference type="Proteomes" id="UP000887565"/>
    </source>
</evidence>
<dbReference type="WBParaSite" id="nRc.2.0.1.t21168-RA">
    <property type="protein sequence ID" value="nRc.2.0.1.t21168-RA"/>
    <property type="gene ID" value="nRc.2.0.1.g21168"/>
</dbReference>
<name>A0A915J608_ROMCU</name>
<sequence>MPFDDDQARALEWMVKRALDDVTQPIRDGLENLRVKLEETESANEDLEKELKDIKNLLRLAFDKTRSTMPKIINGYIPYPGNDTLEEEANPSNEDV</sequence>
<evidence type="ECO:0000313" key="3">
    <source>
        <dbReference type="WBParaSite" id="nRc.2.0.1.t21168-RA"/>
    </source>
</evidence>
<accession>A0A915J608</accession>
<feature type="coiled-coil region" evidence="1">
    <location>
        <begin position="30"/>
        <end position="64"/>
    </location>
</feature>
<keyword evidence="1" id="KW-0175">Coiled coil</keyword>
<evidence type="ECO:0000256" key="1">
    <source>
        <dbReference type="SAM" id="Coils"/>
    </source>
</evidence>
<proteinExistence type="predicted"/>
<reference evidence="3" key="1">
    <citation type="submission" date="2022-11" db="UniProtKB">
        <authorList>
            <consortium name="WormBaseParasite"/>
        </authorList>
    </citation>
    <scope>IDENTIFICATION</scope>
</reference>
<organism evidence="2 3">
    <name type="scientific">Romanomermis culicivorax</name>
    <name type="common">Nematode worm</name>
    <dbReference type="NCBI Taxonomy" id="13658"/>
    <lineage>
        <taxon>Eukaryota</taxon>
        <taxon>Metazoa</taxon>
        <taxon>Ecdysozoa</taxon>
        <taxon>Nematoda</taxon>
        <taxon>Enoplea</taxon>
        <taxon>Dorylaimia</taxon>
        <taxon>Mermithida</taxon>
        <taxon>Mermithoidea</taxon>
        <taxon>Mermithidae</taxon>
        <taxon>Romanomermis</taxon>
    </lineage>
</organism>
<dbReference type="Proteomes" id="UP000887565">
    <property type="component" value="Unplaced"/>
</dbReference>
<dbReference type="AlphaFoldDB" id="A0A915J608"/>